<dbReference type="Pfam" id="PF23359">
    <property type="entry name" value="Lsr2_DNA-bd"/>
    <property type="match status" value="1"/>
</dbReference>
<protein>
    <submittedName>
        <fullName evidence="4">Histone-like nucleoid-structuring protein Lsr2</fullName>
    </submittedName>
</protein>
<accession>A0ABV6MCN1</accession>
<dbReference type="RefSeq" id="WP_377258675.1">
    <property type="nucleotide sequence ID" value="NZ_JBHLUH010000073.1"/>
</dbReference>
<name>A0ABV6MCN1_9ACTN</name>
<evidence type="ECO:0000313" key="4">
    <source>
        <dbReference type="EMBL" id="MFC0532496.1"/>
    </source>
</evidence>
<evidence type="ECO:0000256" key="1">
    <source>
        <dbReference type="ARBA" id="ARBA00023125"/>
    </source>
</evidence>
<reference evidence="4 5" key="1">
    <citation type="submission" date="2024-09" db="EMBL/GenBank/DDBJ databases">
        <authorList>
            <person name="Sun Q."/>
            <person name="Mori K."/>
        </authorList>
    </citation>
    <scope>NUCLEOTIDE SEQUENCE [LARGE SCALE GENOMIC DNA]</scope>
    <source>
        <strain evidence="4 5">TBRC 3947</strain>
    </source>
</reference>
<dbReference type="InterPro" id="IPR055370">
    <property type="entry name" value="Lsr2_DNA-bd"/>
</dbReference>
<sequence length="320" mass="35482">MAQFVIARNPEPDSRLPYLLWVPLGQRGVLFKAGGTWPRTSAVYCHPIDGWPDDAEVLERLPVRSCVRRGAAIDLVLDRGRENRSQFVFTTARGREVVFWQSPRTVKQSRPGVRRPTARAAGIPQLEILVDIREQYPYRFADQRVSVTRRPLPAGDYAAMVDGRLVATVERKSIPDLISSITGSKLKYAMADLAALPHAAIVVEDRYAAIFKQTRVRPATVADALAELQITWPAIPIVFADTRALAEEWTYRFLAAAAHHAGDDAHGRDRLADLPEPAPPPAPDPTAAEIRAWARTAGLDISNGGRIPVEIREAYRHAHT</sequence>
<gene>
    <name evidence="4" type="ORF">ACFFIA_33205</name>
</gene>
<evidence type="ECO:0000259" key="3">
    <source>
        <dbReference type="SMART" id="SM00891"/>
    </source>
</evidence>
<keyword evidence="1" id="KW-0238">DNA-binding</keyword>
<dbReference type="InterPro" id="IPR006166">
    <property type="entry name" value="ERCC4_domain"/>
</dbReference>
<dbReference type="Proteomes" id="UP001589867">
    <property type="component" value="Unassembled WGS sequence"/>
</dbReference>
<feature type="domain" description="ERCC4" evidence="3">
    <location>
        <begin position="127"/>
        <end position="207"/>
    </location>
</feature>
<dbReference type="EMBL" id="JBHLUH010000073">
    <property type="protein sequence ID" value="MFC0532496.1"/>
    <property type="molecule type" value="Genomic_DNA"/>
</dbReference>
<proteinExistence type="predicted"/>
<dbReference type="InterPro" id="IPR011335">
    <property type="entry name" value="Restrct_endonuc-II-like"/>
</dbReference>
<evidence type="ECO:0000256" key="2">
    <source>
        <dbReference type="SAM" id="MobiDB-lite"/>
    </source>
</evidence>
<feature type="region of interest" description="Disordered" evidence="2">
    <location>
        <begin position="265"/>
        <end position="286"/>
    </location>
</feature>
<organism evidence="4 5">
    <name type="scientific">Phytohabitans kaempferiae</name>
    <dbReference type="NCBI Taxonomy" id="1620943"/>
    <lineage>
        <taxon>Bacteria</taxon>
        <taxon>Bacillati</taxon>
        <taxon>Actinomycetota</taxon>
        <taxon>Actinomycetes</taxon>
        <taxon>Micromonosporales</taxon>
        <taxon>Micromonosporaceae</taxon>
    </lineage>
</organism>
<dbReference type="SMART" id="SM00891">
    <property type="entry name" value="ERCC4"/>
    <property type="match status" value="1"/>
</dbReference>
<evidence type="ECO:0000313" key="5">
    <source>
        <dbReference type="Proteomes" id="UP001589867"/>
    </source>
</evidence>
<dbReference type="Pfam" id="PF02732">
    <property type="entry name" value="ERCC4"/>
    <property type="match status" value="1"/>
</dbReference>
<dbReference type="InterPro" id="IPR036625">
    <property type="entry name" value="E3-bd_dom_sf"/>
</dbReference>
<keyword evidence="5" id="KW-1185">Reference proteome</keyword>
<dbReference type="Gene3D" id="3.40.50.10130">
    <property type="match status" value="1"/>
</dbReference>
<dbReference type="SUPFAM" id="SSF52980">
    <property type="entry name" value="Restriction endonuclease-like"/>
    <property type="match status" value="1"/>
</dbReference>
<dbReference type="Gene3D" id="4.10.320.10">
    <property type="entry name" value="E3-binding domain"/>
    <property type="match status" value="1"/>
</dbReference>
<comment type="caution">
    <text evidence="4">The sequence shown here is derived from an EMBL/GenBank/DDBJ whole genome shotgun (WGS) entry which is preliminary data.</text>
</comment>